<dbReference type="PROSITE" id="PS51257">
    <property type="entry name" value="PROKAR_LIPOPROTEIN"/>
    <property type="match status" value="1"/>
</dbReference>
<evidence type="ECO:0000313" key="3">
    <source>
        <dbReference type="EMBL" id="MBB5985119.1"/>
    </source>
</evidence>
<organism evidence="3 4">
    <name type="scientific">Sphingobium lignivorans</name>
    <dbReference type="NCBI Taxonomy" id="2735886"/>
    <lineage>
        <taxon>Bacteria</taxon>
        <taxon>Pseudomonadati</taxon>
        <taxon>Pseudomonadota</taxon>
        <taxon>Alphaproteobacteria</taxon>
        <taxon>Sphingomonadales</taxon>
        <taxon>Sphingomonadaceae</taxon>
        <taxon>Sphingobium</taxon>
    </lineage>
</organism>
<dbReference type="Pfam" id="PF07995">
    <property type="entry name" value="GSDH"/>
    <property type="match status" value="1"/>
</dbReference>
<comment type="caution">
    <text evidence="3">The sequence shown here is derived from an EMBL/GenBank/DDBJ whole genome shotgun (WGS) entry which is preliminary data.</text>
</comment>
<sequence length="388" mass="41776">MNARKTVGLACTFSLMLLACSGVSTPGDAQTNAMPSGDGAAGKETEQPFTITEVGTFDSPWSMAFLPDGKILVTQKQGAIILFDPASGAKRTLSGTPPVVSAGQGAMMDIVLAPDFATSRKIYFSYSEAGEGKTNGAALATATLDEAGAALKDMKVIFRAEPYIESGAHWSGRIAFSPDRKYLFFTNGERAKFDPSQDPKSTLGKVLRLNLDGTPAAGNPLADKGFHPAIWSYGQRNLTGIAFDRDGRLWEVEMGPLGGDELNLVKPGANYGWPVRSYGDHYDKRPIPDHTEDDGFVKPKLYWNPSLAPASMAYYDADLFPAWKNSLFITGLSGMALARISLDGEKATKADHWKMGMRLRNVRVGPDGALWLLQDGPNGKMLKLTPKG</sequence>
<dbReference type="Proteomes" id="UP001138540">
    <property type="component" value="Unassembled WGS sequence"/>
</dbReference>
<reference evidence="3 4" key="1">
    <citation type="submission" date="2020-08" db="EMBL/GenBank/DDBJ databases">
        <title>Exploring microbial biodiversity for novel pathways involved in the catabolism of aromatic compounds derived from lignin.</title>
        <authorList>
            <person name="Elkins J."/>
        </authorList>
    </citation>
    <scope>NUCLEOTIDE SEQUENCE [LARGE SCALE GENOMIC DNA]</scope>
    <source>
        <strain evidence="3 4">B1D3A</strain>
    </source>
</reference>
<name>A0ABR6NFZ1_9SPHN</name>
<dbReference type="EMBL" id="JACHKA010000001">
    <property type="protein sequence ID" value="MBB5985119.1"/>
    <property type="molecule type" value="Genomic_DNA"/>
</dbReference>
<feature type="domain" description="Glucose/Sorbosone dehydrogenase" evidence="2">
    <location>
        <begin position="57"/>
        <end position="383"/>
    </location>
</feature>
<proteinExistence type="predicted"/>
<dbReference type="InterPro" id="IPR011042">
    <property type="entry name" value="6-blade_b-propeller_TolB-like"/>
</dbReference>
<dbReference type="RefSeq" id="WP_184151097.1">
    <property type="nucleotide sequence ID" value="NZ_JACHKA010000001.1"/>
</dbReference>
<feature type="chain" id="PRO_5047169614" evidence="1">
    <location>
        <begin position="30"/>
        <end position="388"/>
    </location>
</feature>
<dbReference type="SUPFAM" id="SSF50952">
    <property type="entry name" value="Soluble quinoprotein glucose dehydrogenase"/>
    <property type="match status" value="1"/>
</dbReference>
<evidence type="ECO:0000259" key="2">
    <source>
        <dbReference type="Pfam" id="PF07995"/>
    </source>
</evidence>
<feature type="signal peptide" evidence="1">
    <location>
        <begin position="1"/>
        <end position="29"/>
    </location>
</feature>
<dbReference type="InterPro" id="IPR011041">
    <property type="entry name" value="Quinoprot_gluc/sorb_DH_b-prop"/>
</dbReference>
<keyword evidence="1" id="KW-0732">Signal</keyword>
<keyword evidence="4" id="KW-1185">Reference proteome</keyword>
<dbReference type="InterPro" id="IPR012938">
    <property type="entry name" value="Glc/Sorbosone_DH"/>
</dbReference>
<evidence type="ECO:0000313" key="4">
    <source>
        <dbReference type="Proteomes" id="UP001138540"/>
    </source>
</evidence>
<accession>A0ABR6NFZ1</accession>
<dbReference type="Gene3D" id="2.120.10.30">
    <property type="entry name" value="TolB, C-terminal domain"/>
    <property type="match status" value="1"/>
</dbReference>
<dbReference type="PANTHER" id="PTHR19328">
    <property type="entry name" value="HEDGEHOG-INTERACTING PROTEIN"/>
    <property type="match status" value="1"/>
</dbReference>
<dbReference type="PANTHER" id="PTHR19328:SF75">
    <property type="entry name" value="ALDOSE SUGAR DEHYDROGENASE YLII"/>
    <property type="match status" value="1"/>
</dbReference>
<protein>
    <submittedName>
        <fullName evidence="3">Glucose/arabinose dehydrogenase</fullName>
    </submittedName>
</protein>
<evidence type="ECO:0000256" key="1">
    <source>
        <dbReference type="SAM" id="SignalP"/>
    </source>
</evidence>
<gene>
    <name evidence="3" type="ORF">HNP60_001093</name>
</gene>